<dbReference type="EMBL" id="JAVFWL010000005">
    <property type="protein sequence ID" value="KAK6752981.1"/>
    <property type="molecule type" value="Genomic_DNA"/>
</dbReference>
<keyword evidence="2" id="KW-1185">Reference proteome</keyword>
<organism evidence="1 2">
    <name type="scientific">Necator americanus</name>
    <name type="common">Human hookworm</name>
    <dbReference type="NCBI Taxonomy" id="51031"/>
    <lineage>
        <taxon>Eukaryota</taxon>
        <taxon>Metazoa</taxon>
        <taxon>Ecdysozoa</taxon>
        <taxon>Nematoda</taxon>
        <taxon>Chromadorea</taxon>
        <taxon>Rhabditida</taxon>
        <taxon>Rhabditina</taxon>
        <taxon>Rhabditomorpha</taxon>
        <taxon>Strongyloidea</taxon>
        <taxon>Ancylostomatidae</taxon>
        <taxon>Bunostominae</taxon>
        <taxon>Necator</taxon>
    </lineage>
</organism>
<proteinExistence type="predicted"/>
<protein>
    <submittedName>
        <fullName evidence="1">Uncharacterized protein</fullName>
    </submittedName>
</protein>
<sequence>MWIFSSVSNVTVTLPHSMRQTESNIMFASICTCECAREAIRYGRKVNDPGKLDDDVSVPTAIPIRKPLHPGCSSMFMEMLKMEILSLNSYQDHTHCVALTARYYNSLHPHDKSHLLICTYFPSSMR</sequence>
<comment type="caution">
    <text evidence="1">The sequence shown here is derived from an EMBL/GenBank/DDBJ whole genome shotgun (WGS) entry which is preliminary data.</text>
</comment>
<accession>A0ABR1DU26</accession>
<name>A0ABR1DU26_NECAM</name>
<evidence type="ECO:0000313" key="2">
    <source>
        <dbReference type="Proteomes" id="UP001303046"/>
    </source>
</evidence>
<dbReference type="Proteomes" id="UP001303046">
    <property type="component" value="Unassembled WGS sequence"/>
</dbReference>
<reference evidence="1 2" key="1">
    <citation type="submission" date="2023-08" db="EMBL/GenBank/DDBJ databases">
        <title>A Necator americanus chromosomal reference genome.</title>
        <authorList>
            <person name="Ilik V."/>
            <person name="Petrzelkova K.J."/>
            <person name="Pardy F."/>
            <person name="Fuh T."/>
            <person name="Niatou-Singa F.S."/>
            <person name="Gouil Q."/>
            <person name="Baker L."/>
            <person name="Ritchie M.E."/>
            <person name="Jex A.R."/>
            <person name="Gazzola D."/>
            <person name="Li H."/>
            <person name="Toshio Fujiwara R."/>
            <person name="Zhan B."/>
            <person name="Aroian R.V."/>
            <person name="Pafco B."/>
            <person name="Schwarz E.M."/>
        </authorList>
    </citation>
    <scope>NUCLEOTIDE SEQUENCE [LARGE SCALE GENOMIC DNA]</scope>
    <source>
        <strain evidence="1 2">Aroian</strain>
        <tissue evidence="1">Whole animal</tissue>
    </source>
</reference>
<gene>
    <name evidence="1" type="primary">Necator_chrV.g17324</name>
    <name evidence="1" type="ORF">RB195_012535</name>
</gene>
<evidence type="ECO:0000313" key="1">
    <source>
        <dbReference type="EMBL" id="KAK6752981.1"/>
    </source>
</evidence>